<proteinExistence type="predicted"/>
<gene>
    <name evidence="2" type="ORF">WJ53_34595</name>
</gene>
<evidence type="ECO:0000256" key="1">
    <source>
        <dbReference type="SAM" id="SignalP"/>
    </source>
</evidence>
<name>A0AB73G2Q0_9BURK</name>
<evidence type="ECO:0000313" key="2">
    <source>
        <dbReference type="EMBL" id="KVM33976.1"/>
    </source>
</evidence>
<evidence type="ECO:0008006" key="4">
    <source>
        <dbReference type="Google" id="ProtNLM"/>
    </source>
</evidence>
<organism evidence="2 3">
    <name type="scientific">Burkholderia ubonensis</name>
    <dbReference type="NCBI Taxonomy" id="101571"/>
    <lineage>
        <taxon>Bacteria</taxon>
        <taxon>Pseudomonadati</taxon>
        <taxon>Pseudomonadota</taxon>
        <taxon>Betaproteobacteria</taxon>
        <taxon>Burkholderiales</taxon>
        <taxon>Burkholderiaceae</taxon>
        <taxon>Burkholderia</taxon>
        <taxon>Burkholderia cepacia complex</taxon>
    </lineage>
</organism>
<reference evidence="2 3" key="1">
    <citation type="submission" date="2015-11" db="EMBL/GenBank/DDBJ databases">
        <title>Expanding the genomic diversity of Burkholderia species for the development of highly accurate diagnostics.</title>
        <authorList>
            <person name="Sahl J."/>
            <person name="Keim P."/>
            <person name="Wagner D."/>
        </authorList>
    </citation>
    <scope>NUCLEOTIDE SEQUENCE [LARGE SCALE GENOMIC DNA]</scope>
    <source>
        <strain evidence="2 3">MSMB2058</strain>
    </source>
</reference>
<protein>
    <recommendedName>
        <fullName evidence="4">DUF5666 domain-containing protein</fullName>
    </recommendedName>
</protein>
<comment type="caution">
    <text evidence="2">The sequence shown here is derived from an EMBL/GenBank/DDBJ whole genome shotgun (WGS) entry which is preliminary data.</text>
</comment>
<keyword evidence="1" id="KW-0732">Signal</keyword>
<accession>A0AB73G2Q0</accession>
<dbReference type="EMBL" id="LOZE01000046">
    <property type="protein sequence ID" value="KVM33976.1"/>
    <property type="molecule type" value="Genomic_DNA"/>
</dbReference>
<feature type="chain" id="PRO_5044494878" description="DUF5666 domain-containing protein" evidence="1">
    <location>
        <begin position="23"/>
        <end position="125"/>
    </location>
</feature>
<dbReference type="RefSeq" id="WP_059538454.1">
    <property type="nucleotide sequence ID" value="NZ_LOVB01000125.1"/>
</dbReference>
<dbReference type="AlphaFoldDB" id="A0AB73G2Q0"/>
<dbReference type="Proteomes" id="UP000061665">
    <property type="component" value="Unassembled WGS sequence"/>
</dbReference>
<evidence type="ECO:0000313" key="3">
    <source>
        <dbReference type="Proteomes" id="UP000061665"/>
    </source>
</evidence>
<feature type="signal peptide" evidence="1">
    <location>
        <begin position="1"/>
        <end position="22"/>
    </location>
</feature>
<sequence>MNPLCKTAAWLGCTLLVAHAWAHGVPMPQHGGLVDDAGLVAVEMVPGKGAVDLYLTDDDAPVDAHNVKGVLTVTNPDGKQEASIASVSGNQLRAKGVTVKPGAKVTTLLTMADGTTKVSARFKVK</sequence>